<dbReference type="Proteomes" id="UP000320776">
    <property type="component" value="Chromosome"/>
</dbReference>
<feature type="transmembrane region" description="Helical" evidence="1">
    <location>
        <begin position="59"/>
        <end position="79"/>
    </location>
</feature>
<keyword evidence="1" id="KW-1133">Transmembrane helix</keyword>
<keyword evidence="1" id="KW-0472">Membrane</keyword>
<evidence type="ECO:0000313" key="3">
    <source>
        <dbReference type="Proteomes" id="UP000320776"/>
    </source>
</evidence>
<accession>A0A517E017</accession>
<dbReference type="OrthoDB" id="1730091at2"/>
<evidence type="ECO:0000313" key="2">
    <source>
        <dbReference type="EMBL" id="QDR82908.1"/>
    </source>
</evidence>
<gene>
    <name evidence="2" type="ORF">SPTER_43550</name>
</gene>
<feature type="transmembrane region" description="Helical" evidence="1">
    <location>
        <begin position="29"/>
        <end position="53"/>
    </location>
</feature>
<feature type="transmembrane region" description="Helical" evidence="1">
    <location>
        <begin position="91"/>
        <end position="114"/>
    </location>
</feature>
<proteinExistence type="predicted"/>
<name>A0A517E017_9FIRM</name>
<dbReference type="NCBIfam" id="NF041644">
    <property type="entry name" value="CBO0543_fam"/>
    <property type="match status" value="1"/>
</dbReference>
<dbReference type="EMBL" id="CP036259">
    <property type="protein sequence ID" value="QDR82908.1"/>
    <property type="molecule type" value="Genomic_DNA"/>
</dbReference>
<keyword evidence="3" id="KW-1185">Reference proteome</keyword>
<dbReference type="RefSeq" id="WP_144352244.1">
    <property type="nucleotide sequence ID" value="NZ_CP036259.1"/>
</dbReference>
<evidence type="ECO:0000256" key="1">
    <source>
        <dbReference type="SAM" id="Phobius"/>
    </source>
</evidence>
<protein>
    <submittedName>
        <fullName evidence="2">Uncharacterized protein</fullName>
    </submittedName>
</protein>
<feature type="transmembrane region" description="Helical" evidence="1">
    <location>
        <begin position="6"/>
        <end position="22"/>
    </location>
</feature>
<feature type="transmembrane region" description="Helical" evidence="1">
    <location>
        <begin position="120"/>
        <end position="138"/>
    </location>
</feature>
<reference evidence="2 3" key="1">
    <citation type="submission" date="2019-02" db="EMBL/GenBank/DDBJ databases">
        <title>Closed genome of Sporomusa termitida DSM 4440.</title>
        <authorList>
            <person name="Poehlein A."/>
            <person name="Daniel R."/>
        </authorList>
    </citation>
    <scope>NUCLEOTIDE SEQUENCE [LARGE SCALE GENOMIC DNA]</scope>
    <source>
        <strain evidence="2 3">DSM 4440</strain>
    </source>
</reference>
<keyword evidence="1" id="KW-0812">Transmembrane</keyword>
<organism evidence="2 3">
    <name type="scientific">Sporomusa termitida</name>
    <dbReference type="NCBI Taxonomy" id="2377"/>
    <lineage>
        <taxon>Bacteria</taxon>
        <taxon>Bacillati</taxon>
        <taxon>Bacillota</taxon>
        <taxon>Negativicutes</taxon>
        <taxon>Selenomonadales</taxon>
        <taxon>Sporomusaceae</taxon>
        <taxon>Sporomusa</taxon>
    </lineage>
</organism>
<dbReference type="KEGG" id="sted:SPTER_43550"/>
<dbReference type="InterPro" id="IPR048147">
    <property type="entry name" value="CBO0543-like"/>
</dbReference>
<dbReference type="AlphaFoldDB" id="A0A517E017"/>
<sequence length="152" mass="18590">MIPVFWIGQFVFSWTMWLIFAKKGRWHKYLSVCIFASWLSLVAEAIMVHYHLWSYSGHPLIGLLINGFGVYIVTLYLFIQWLPNDHSFKTLFWYFFKWTLAAIIFEMIHAWFGHITYHKWWNIGFSYLADWFLFWLLFKYHLFVTTERHSLS</sequence>